<dbReference type="RefSeq" id="WP_209468902.1">
    <property type="nucleotide sequence ID" value="NZ_JAGGLR010000017.1"/>
</dbReference>
<proteinExistence type="predicted"/>
<evidence type="ECO:0000313" key="1">
    <source>
        <dbReference type="EMBL" id="MBP2065089.1"/>
    </source>
</evidence>
<name>A0ABS4N117_9ACTN</name>
<comment type="caution">
    <text evidence="1">The sequence shown here is derived from an EMBL/GenBank/DDBJ whole genome shotgun (WGS) entry which is preliminary data.</text>
</comment>
<dbReference type="Proteomes" id="UP000756710">
    <property type="component" value="Unassembled WGS sequence"/>
</dbReference>
<gene>
    <name evidence="1" type="ORF">J2Z30_006115</name>
</gene>
<evidence type="ECO:0000313" key="2">
    <source>
        <dbReference type="Proteomes" id="UP000756710"/>
    </source>
</evidence>
<reference evidence="1 2" key="1">
    <citation type="submission" date="2021-03" db="EMBL/GenBank/DDBJ databases">
        <title>Genomic Encyclopedia of Type Strains, Phase IV (KMG-IV): sequencing the most valuable type-strain genomes for metagenomic binning, comparative biology and taxonomic classification.</title>
        <authorList>
            <person name="Goeker M."/>
        </authorList>
    </citation>
    <scope>NUCLEOTIDE SEQUENCE [LARGE SCALE GENOMIC DNA]</scope>
    <source>
        <strain evidence="1 2">DSM 41954</strain>
    </source>
</reference>
<dbReference type="EMBL" id="JAGGLR010000017">
    <property type="protein sequence ID" value="MBP2065089.1"/>
    <property type="molecule type" value="Genomic_DNA"/>
</dbReference>
<protein>
    <recommendedName>
        <fullName evidence="3">MarR family transcriptional regulator</fullName>
    </recommendedName>
</protein>
<keyword evidence="2" id="KW-1185">Reference proteome</keyword>
<organism evidence="1 2">
    <name type="scientific">Streptomyces iranensis</name>
    <dbReference type="NCBI Taxonomy" id="576784"/>
    <lineage>
        <taxon>Bacteria</taxon>
        <taxon>Bacillati</taxon>
        <taxon>Actinomycetota</taxon>
        <taxon>Actinomycetes</taxon>
        <taxon>Kitasatosporales</taxon>
        <taxon>Streptomycetaceae</taxon>
        <taxon>Streptomyces</taxon>
        <taxon>Streptomyces violaceusniger group</taxon>
    </lineage>
</organism>
<accession>A0ABS4N117</accession>
<sequence>MVKVTPEATRRCYELMAPLIEDGAKELGALYSAEQLELVMDFLRATTALQTRHTERLRALRGQ</sequence>
<evidence type="ECO:0008006" key="3">
    <source>
        <dbReference type="Google" id="ProtNLM"/>
    </source>
</evidence>